<dbReference type="EMBL" id="JACIDG010000014">
    <property type="protein sequence ID" value="MBB3917733.1"/>
    <property type="molecule type" value="Genomic_DNA"/>
</dbReference>
<dbReference type="RefSeq" id="WP_183605010.1">
    <property type="nucleotide sequence ID" value="NZ_JACIDG010000014.1"/>
</dbReference>
<dbReference type="InterPro" id="IPR011639">
    <property type="entry name" value="MethylTrfase_TaqI-like_dom"/>
</dbReference>
<keyword evidence="3" id="KW-0808">Transferase</keyword>
<evidence type="ECO:0000259" key="6">
    <source>
        <dbReference type="Pfam" id="PF07669"/>
    </source>
</evidence>
<organism evidence="7 8">
    <name type="scientific">Rhizobium fabae</name>
    <dbReference type="NCBI Taxonomy" id="573179"/>
    <lineage>
        <taxon>Bacteria</taxon>
        <taxon>Pseudomonadati</taxon>
        <taxon>Pseudomonadota</taxon>
        <taxon>Alphaproteobacteria</taxon>
        <taxon>Hyphomicrobiales</taxon>
        <taxon>Rhizobiaceae</taxon>
        <taxon>Rhizobium/Agrobacterium group</taxon>
        <taxon>Rhizobium</taxon>
    </lineage>
</organism>
<proteinExistence type="predicted"/>
<dbReference type="GO" id="GO:0032259">
    <property type="term" value="P:methylation"/>
    <property type="evidence" value="ECO:0007669"/>
    <property type="project" value="UniProtKB-KW"/>
</dbReference>
<protein>
    <recommendedName>
        <fullName evidence="1">site-specific DNA-methyltransferase (adenine-specific)</fullName>
        <ecNumber evidence="1">2.1.1.72</ecNumber>
    </recommendedName>
</protein>
<dbReference type="InterPro" id="IPR050953">
    <property type="entry name" value="N4_N6_ade-DNA_methylase"/>
</dbReference>
<dbReference type="InterPro" id="IPR029063">
    <property type="entry name" value="SAM-dependent_MTases_sf"/>
</dbReference>
<comment type="caution">
    <text evidence="7">The sequence shown here is derived from an EMBL/GenBank/DDBJ whole genome shotgun (WGS) entry which is preliminary data.</text>
</comment>
<gene>
    <name evidence="7" type="ORF">GGQ65_005052</name>
</gene>
<feature type="domain" description="Type II methyltransferase M.TaqI-like" evidence="6">
    <location>
        <begin position="660"/>
        <end position="848"/>
    </location>
</feature>
<name>A0A7W6FKV3_9HYPH</name>
<evidence type="ECO:0000313" key="8">
    <source>
        <dbReference type="Proteomes" id="UP000545490"/>
    </source>
</evidence>
<evidence type="ECO:0000256" key="3">
    <source>
        <dbReference type="ARBA" id="ARBA00022679"/>
    </source>
</evidence>
<dbReference type="Proteomes" id="UP000545490">
    <property type="component" value="Unassembled WGS sequence"/>
</dbReference>
<evidence type="ECO:0000313" key="7">
    <source>
        <dbReference type="EMBL" id="MBB3917733.1"/>
    </source>
</evidence>
<dbReference type="EC" id="2.1.1.72" evidence="1"/>
<dbReference type="GO" id="GO:0009007">
    <property type="term" value="F:site-specific DNA-methyltransferase (adenine-specific) activity"/>
    <property type="evidence" value="ECO:0007669"/>
    <property type="project" value="UniProtKB-EC"/>
</dbReference>
<dbReference type="GO" id="GO:0006304">
    <property type="term" value="P:DNA modification"/>
    <property type="evidence" value="ECO:0007669"/>
    <property type="project" value="InterPro"/>
</dbReference>
<dbReference type="SUPFAM" id="SSF53335">
    <property type="entry name" value="S-adenosyl-L-methionine-dependent methyltransferases"/>
    <property type="match status" value="1"/>
</dbReference>
<reference evidence="7 8" key="1">
    <citation type="submission" date="2020-08" db="EMBL/GenBank/DDBJ databases">
        <title>Genomic Encyclopedia of Type Strains, Phase IV (KMG-IV): sequencing the most valuable type-strain genomes for metagenomic binning, comparative biology and taxonomic classification.</title>
        <authorList>
            <person name="Goeker M."/>
        </authorList>
    </citation>
    <scope>NUCLEOTIDE SEQUENCE [LARGE SCALE GENOMIC DNA]</scope>
    <source>
        <strain evidence="7 8">DSM 19331</strain>
    </source>
</reference>
<evidence type="ECO:0000256" key="2">
    <source>
        <dbReference type="ARBA" id="ARBA00022603"/>
    </source>
</evidence>
<sequence length="1338" mass="148714">MNFLEELARRPLNQSADGLVPYGVFIGPGQLGLEVAVYASATKPTSATLLKAWKERRGGRSAPVLTVALRDGRAWLCGPSGESLPVYADKDAAAIERLCAAALKQPDRHAALLFLGQALPSLDTAAPGLRNEGLFALHELTTDAPAHPDWQGHLRRARTILHDGAEGQELLRRLGYSVEKLDNVTHVLKGADRRLALAILLDRSEVPEAGSQKFGNLSPVSYALTKADQENLDWVLVTQGDRLRLYPTKGGVGVGRRGRSETYIEVQTTLLADEQLAFLPMLFSADALQPGGSVARLLDNSKRFAANLATRLRDRIYNNVMPLIAQGVAAARELKKPTADDLDLTYRMTLTVLFRLLFVAYAEDRDLLPYRHSEAYRRRSLKQKAQELAEHAHALRPISTGTSHWTEVERVWNAISVGDAELSVPAYNGGLFTKDPAISPAGAELAMIALPNEIFEPALKALLLSDVGEGLQPVDFRSLGVREFGTIYEGLLESELSVADQDLDLDRKGSYIPSKARQTPIVSKGEIYLHDRSGARKASGSYFTKSFAVEHLLDRALVPALNDHLERVLAMNDADAADAFFDFRVADIAMGSGHFLVAAVDRIEKSFTDYLAKPGAPGTGGIRNELGRLKEAAKAQLGDLADQMTFEDSQLLRRLIARRCIYGVDLNPLSVELARLAIWIHTFVPGLPLSVLDHNLVNGNALVGVGTVGEIREAFEATSTALFPVDADNLLGRAAQPLRRLANISDATMADVSHARDAIEEAKAAVADTKTLCDIIAAQRLDRTIRYQFENWETNRDRIEKHPARFAAQEALGGLKAFHFPIAFPEVFLRKRGGFDVLLGNPPWEKVHVEEHEFWARYFPGLRGLKTRELEGKLVALRAERPDLKVLLDAEVEQMDRMRSILVSGSTYPGMGSGHPDLYKAFVWRFWNLCASAGGRIGIVLPRGAFAAKGSELFRRAMFENALNVDLTMLLNNRKWVFDEVHAQYTIGLAAIIRGVPEQKSIGLRGPFASLRAFEKGHLAEPARLSATEVLSWNKSAALPLLPDVQSIAVFRQLRQSPAFAERISSDWDFRPEQEINAVSQKSMFDLQSEEQPEGFWPIYKGESFDLWDSDTLIYNGYADPEIVVPWLMARRSASARRDDGPHAGLGADILAERVTLSCMRARIAFRDITRATDSRTVRVALVPPLRIVTHTAPTLVRRKGDERDEAYVLGVMSSLVFDWYARRFVETHLTFFLLNDFPVPRPKRDNPLWQRSVLLAGRLAAPDERFAEWGKKVGVEWGPLPPQDRQAMIDELDAVIAHLYGLSEDQLRHIFETFHEGWAWEERFAAVQGYFQHWVNN</sequence>
<keyword evidence="4" id="KW-0949">S-adenosyl-L-methionine</keyword>
<evidence type="ECO:0000256" key="4">
    <source>
        <dbReference type="ARBA" id="ARBA00022691"/>
    </source>
</evidence>
<evidence type="ECO:0000256" key="1">
    <source>
        <dbReference type="ARBA" id="ARBA00011900"/>
    </source>
</evidence>
<dbReference type="PANTHER" id="PTHR33841">
    <property type="entry name" value="DNA METHYLTRANSFERASE YEEA-RELATED"/>
    <property type="match status" value="1"/>
</dbReference>
<comment type="catalytic activity">
    <reaction evidence="5">
        <text>a 2'-deoxyadenosine in DNA + S-adenosyl-L-methionine = an N(6)-methyl-2'-deoxyadenosine in DNA + S-adenosyl-L-homocysteine + H(+)</text>
        <dbReference type="Rhea" id="RHEA:15197"/>
        <dbReference type="Rhea" id="RHEA-COMP:12418"/>
        <dbReference type="Rhea" id="RHEA-COMP:12419"/>
        <dbReference type="ChEBI" id="CHEBI:15378"/>
        <dbReference type="ChEBI" id="CHEBI:57856"/>
        <dbReference type="ChEBI" id="CHEBI:59789"/>
        <dbReference type="ChEBI" id="CHEBI:90615"/>
        <dbReference type="ChEBI" id="CHEBI:90616"/>
        <dbReference type="EC" id="2.1.1.72"/>
    </reaction>
</comment>
<evidence type="ECO:0000256" key="5">
    <source>
        <dbReference type="ARBA" id="ARBA00047942"/>
    </source>
</evidence>
<accession>A0A7W6FKV3</accession>
<dbReference type="Gene3D" id="3.40.50.150">
    <property type="entry name" value="Vaccinia Virus protein VP39"/>
    <property type="match status" value="1"/>
</dbReference>
<dbReference type="PANTHER" id="PTHR33841:SF1">
    <property type="entry name" value="DNA METHYLTRANSFERASE A"/>
    <property type="match status" value="1"/>
</dbReference>
<dbReference type="Pfam" id="PF07669">
    <property type="entry name" value="Eco57I"/>
    <property type="match status" value="1"/>
</dbReference>
<keyword evidence="2" id="KW-0489">Methyltransferase</keyword>